<reference evidence="12" key="1">
    <citation type="journal article" date="2021" name="PeerJ">
        <title>Extensive microbial diversity within the chicken gut microbiome revealed by metagenomics and culture.</title>
        <authorList>
            <person name="Gilroy R."/>
            <person name="Ravi A."/>
            <person name="Getino M."/>
            <person name="Pursley I."/>
            <person name="Horton D.L."/>
            <person name="Alikhan N.F."/>
            <person name="Baker D."/>
            <person name="Gharbi K."/>
            <person name="Hall N."/>
            <person name="Watson M."/>
            <person name="Adriaenssens E.M."/>
            <person name="Foster-Nyarko E."/>
            <person name="Jarju S."/>
            <person name="Secka A."/>
            <person name="Antonio M."/>
            <person name="Oren A."/>
            <person name="Chaudhuri R.R."/>
            <person name="La Ragione R."/>
            <person name="Hildebrand F."/>
            <person name="Pallen M.J."/>
        </authorList>
    </citation>
    <scope>NUCLEOTIDE SEQUENCE</scope>
    <source>
        <strain evidence="12">2239</strain>
    </source>
</reference>
<proteinExistence type="inferred from homology"/>
<comment type="function">
    <text evidence="1 10">Catalyzes the reversible adenylation of nicotinate mononucleotide (NaMN) to nicotinic acid adenine dinucleotide (NaAD).</text>
</comment>
<dbReference type="GO" id="GO:0009435">
    <property type="term" value="P:NAD+ biosynthetic process"/>
    <property type="evidence" value="ECO:0007669"/>
    <property type="project" value="UniProtKB-UniRule"/>
</dbReference>
<dbReference type="InterPro" id="IPR004821">
    <property type="entry name" value="Cyt_trans-like"/>
</dbReference>
<organism evidence="12 13">
    <name type="scientific">Candidatus Allofournierella pullicola</name>
    <dbReference type="NCBI Taxonomy" id="2838596"/>
    <lineage>
        <taxon>Bacteria</taxon>
        <taxon>Bacillati</taxon>
        <taxon>Bacillota</taxon>
        <taxon>Clostridia</taxon>
        <taxon>Eubacteriales</taxon>
        <taxon>Oscillospiraceae</taxon>
        <taxon>Allofournierella</taxon>
    </lineage>
</organism>
<comment type="caution">
    <text evidence="12">The sequence shown here is derived from an EMBL/GenBank/DDBJ whole genome shotgun (WGS) entry which is preliminary data.</text>
</comment>
<comment type="pathway">
    <text evidence="2 10">Cofactor biosynthesis; NAD(+) biosynthesis; deamido-NAD(+) from nicotinate D-ribonucleotide: step 1/1.</text>
</comment>
<dbReference type="Gene3D" id="3.40.50.620">
    <property type="entry name" value="HUPs"/>
    <property type="match status" value="1"/>
</dbReference>
<dbReference type="NCBIfam" id="TIGR00482">
    <property type="entry name" value="nicotinate (nicotinamide) nucleotide adenylyltransferase"/>
    <property type="match status" value="1"/>
</dbReference>
<evidence type="ECO:0000259" key="11">
    <source>
        <dbReference type="Pfam" id="PF01467"/>
    </source>
</evidence>
<evidence type="ECO:0000256" key="8">
    <source>
        <dbReference type="ARBA" id="ARBA00023027"/>
    </source>
</evidence>
<protein>
    <recommendedName>
        <fullName evidence="10">Probable nicotinate-nucleotide adenylyltransferase</fullName>
        <ecNumber evidence="10">2.7.7.18</ecNumber>
    </recommendedName>
    <alternativeName>
        <fullName evidence="10">Deamido-NAD(+) diphosphorylase</fullName>
    </alternativeName>
    <alternativeName>
        <fullName evidence="10">Deamido-NAD(+) pyrophosphorylase</fullName>
    </alternativeName>
    <alternativeName>
        <fullName evidence="10">Nicotinate mononucleotide adenylyltransferase</fullName>
        <shortName evidence="10">NaMN adenylyltransferase</shortName>
    </alternativeName>
</protein>
<dbReference type="InterPro" id="IPR014729">
    <property type="entry name" value="Rossmann-like_a/b/a_fold"/>
</dbReference>
<evidence type="ECO:0000256" key="7">
    <source>
        <dbReference type="ARBA" id="ARBA00022840"/>
    </source>
</evidence>
<evidence type="ECO:0000256" key="5">
    <source>
        <dbReference type="ARBA" id="ARBA00022695"/>
    </source>
</evidence>
<evidence type="ECO:0000313" key="13">
    <source>
        <dbReference type="Proteomes" id="UP000824193"/>
    </source>
</evidence>
<dbReference type="HAMAP" id="MF_00244">
    <property type="entry name" value="NaMN_adenylyltr"/>
    <property type="match status" value="1"/>
</dbReference>
<evidence type="ECO:0000313" key="12">
    <source>
        <dbReference type="EMBL" id="HIX06679.1"/>
    </source>
</evidence>
<dbReference type="AlphaFoldDB" id="A0A9D1V614"/>
<dbReference type="NCBIfam" id="TIGR00125">
    <property type="entry name" value="cyt_tran_rel"/>
    <property type="match status" value="1"/>
</dbReference>
<dbReference type="Pfam" id="PF01467">
    <property type="entry name" value="CTP_transf_like"/>
    <property type="match status" value="1"/>
</dbReference>
<dbReference type="Proteomes" id="UP000824193">
    <property type="component" value="Unassembled WGS sequence"/>
</dbReference>
<dbReference type="GO" id="GO:0005524">
    <property type="term" value="F:ATP binding"/>
    <property type="evidence" value="ECO:0007669"/>
    <property type="project" value="UniProtKB-KW"/>
</dbReference>
<comment type="similarity">
    <text evidence="10">Belongs to the NadD family.</text>
</comment>
<name>A0A9D1V614_9FIRM</name>
<dbReference type="InterPro" id="IPR005248">
    <property type="entry name" value="NadD/NMNAT"/>
</dbReference>
<keyword evidence="7 10" id="KW-0067">ATP-binding</keyword>
<keyword evidence="3 10" id="KW-0662">Pyridine nucleotide biosynthesis</keyword>
<evidence type="ECO:0000256" key="10">
    <source>
        <dbReference type="HAMAP-Rule" id="MF_00244"/>
    </source>
</evidence>
<evidence type="ECO:0000256" key="2">
    <source>
        <dbReference type="ARBA" id="ARBA00005019"/>
    </source>
</evidence>
<dbReference type="CDD" id="cd02165">
    <property type="entry name" value="NMNAT"/>
    <property type="match status" value="1"/>
</dbReference>
<evidence type="ECO:0000256" key="1">
    <source>
        <dbReference type="ARBA" id="ARBA00002324"/>
    </source>
</evidence>
<gene>
    <name evidence="10 12" type="primary">nadD</name>
    <name evidence="12" type="ORF">H9865_11390</name>
</gene>
<feature type="domain" description="Cytidyltransferase-like" evidence="11">
    <location>
        <begin position="17"/>
        <end position="181"/>
    </location>
</feature>
<keyword evidence="4 10" id="KW-0808">Transferase</keyword>
<dbReference type="EMBL" id="DXFW01000039">
    <property type="protein sequence ID" value="HIX06679.1"/>
    <property type="molecule type" value="Genomic_DNA"/>
</dbReference>
<evidence type="ECO:0000256" key="6">
    <source>
        <dbReference type="ARBA" id="ARBA00022741"/>
    </source>
</evidence>
<keyword evidence="6 10" id="KW-0547">Nucleotide-binding</keyword>
<evidence type="ECO:0000256" key="3">
    <source>
        <dbReference type="ARBA" id="ARBA00022642"/>
    </source>
</evidence>
<accession>A0A9D1V614</accession>
<keyword evidence="5 10" id="KW-0548">Nucleotidyltransferase</keyword>
<reference evidence="12" key="2">
    <citation type="submission" date="2021-04" db="EMBL/GenBank/DDBJ databases">
        <authorList>
            <person name="Gilroy R."/>
        </authorList>
    </citation>
    <scope>NUCLEOTIDE SEQUENCE</scope>
    <source>
        <strain evidence="12">2239</strain>
    </source>
</reference>
<dbReference type="PANTHER" id="PTHR39321">
    <property type="entry name" value="NICOTINATE-NUCLEOTIDE ADENYLYLTRANSFERASE-RELATED"/>
    <property type="match status" value="1"/>
</dbReference>
<evidence type="ECO:0000256" key="4">
    <source>
        <dbReference type="ARBA" id="ARBA00022679"/>
    </source>
</evidence>
<sequence length="206" mass="22861">MEGEKRGPLAEGERVLLFGGTFDPPHNGHIHFLKSAIEAAKPARVVVMPACIPPHKAASATPAALRLAMCECFKPLFPALEVSDWEIRQGGKSYTIDTVNMLEQTYPGAAVYLCVGSDMLTTFTEWRSWRELLRRTVLVAQSREEGDMPELRAAARALEAEGGRVLFTQTPALPLASTELRTHRRDLSLVPAAARRVIEENHLYER</sequence>
<dbReference type="GO" id="GO:0004515">
    <property type="term" value="F:nicotinate-nucleotide adenylyltransferase activity"/>
    <property type="evidence" value="ECO:0007669"/>
    <property type="project" value="UniProtKB-UniRule"/>
</dbReference>
<dbReference type="PANTHER" id="PTHR39321:SF3">
    <property type="entry name" value="PHOSPHOPANTETHEINE ADENYLYLTRANSFERASE"/>
    <property type="match status" value="1"/>
</dbReference>
<dbReference type="EC" id="2.7.7.18" evidence="10"/>
<evidence type="ECO:0000256" key="9">
    <source>
        <dbReference type="ARBA" id="ARBA00048721"/>
    </source>
</evidence>
<dbReference type="SUPFAM" id="SSF52374">
    <property type="entry name" value="Nucleotidylyl transferase"/>
    <property type="match status" value="1"/>
</dbReference>
<comment type="catalytic activity">
    <reaction evidence="9 10">
        <text>nicotinate beta-D-ribonucleotide + ATP + H(+) = deamido-NAD(+) + diphosphate</text>
        <dbReference type="Rhea" id="RHEA:22860"/>
        <dbReference type="ChEBI" id="CHEBI:15378"/>
        <dbReference type="ChEBI" id="CHEBI:30616"/>
        <dbReference type="ChEBI" id="CHEBI:33019"/>
        <dbReference type="ChEBI" id="CHEBI:57502"/>
        <dbReference type="ChEBI" id="CHEBI:58437"/>
        <dbReference type="EC" id="2.7.7.18"/>
    </reaction>
</comment>
<keyword evidence="8 10" id="KW-0520">NAD</keyword>